<dbReference type="EMBL" id="CP012748">
    <property type="protein sequence ID" value="ALL69890.1"/>
    <property type="molecule type" value="Genomic_DNA"/>
</dbReference>
<dbReference type="KEGG" id="bcai:K788_0001748"/>
<reference evidence="1 2" key="1">
    <citation type="journal article" date="2014" name="Genome Announc.">
        <title>Draft Genome Sequence of the Haloacid-Degrading Burkholderia caribensis Strain MBA4.</title>
        <authorList>
            <person name="Pan Y."/>
            <person name="Kong K.F."/>
            <person name="Tsang J.S."/>
        </authorList>
    </citation>
    <scope>NUCLEOTIDE SEQUENCE [LARGE SCALE GENOMIC DNA]</scope>
    <source>
        <strain evidence="1 2">MBA4</strain>
        <plasmid evidence="2">Plasmid</plasmid>
    </source>
</reference>
<protein>
    <submittedName>
        <fullName evidence="1">Uncharacterized protein</fullName>
    </submittedName>
</protein>
<name>A0A0P0RM02_9BURK</name>
<gene>
    <name evidence="1" type="ORF">K788_0001748</name>
</gene>
<dbReference type="AlphaFoldDB" id="A0A0P0RM02"/>
<geneLocation type="plasmid" evidence="2"/>
<organism evidence="1 2">
    <name type="scientific">Paraburkholderia caribensis MBA4</name>
    <dbReference type="NCBI Taxonomy" id="1323664"/>
    <lineage>
        <taxon>Bacteria</taxon>
        <taxon>Pseudomonadati</taxon>
        <taxon>Pseudomonadota</taxon>
        <taxon>Betaproteobacteria</taxon>
        <taxon>Burkholderiales</taxon>
        <taxon>Burkholderiaceae</taxon>
        <taxon>Paraburkholderia</taxon>
    </lineage>
</organism>
<dbReference type="Proteomes" id="UP000019146">
    <property type="component" value="Plasmid unnamed"/>
</dbReference>
<sequence length="44" mass="5207">MPVSARWRGPMQRVEVAPRMVEDVPCSWACSIRLRRVRHKRTTT</sequence>
<evidence type="ECO:0000313" key="2">
    <source>
        <dbReference type="Proteomes" id="UP000019146"/>
    </source>
</evidence>
<accession>A0A0P0RM02</accession>
<evidence type="ECO:0000313" key="1">
    <source>
        <dbReference type="EMBL" id="ALL69890.1"/>
    </source>
</evidence>
<keyword evidence="1" id="KW-0614">Plasmid</keyword>
<proteinExistence type="predicted"/>